<feature type="region of interest" description="Disordered" evidence="4">
    <location>
        <begin position="180"/>
        <end position="249"/>
    </location>
</feature>
<evidence type="ECO:0000259" key="5">
    <source>
        <dbReference type="Pfam" id="PF01648"/>
    </source>
</evidence>
<dbReference type="GO" id="GO:0009366">
    <property type="term" value="C:enterobactin synthetase complex"/>
    <property type="evidence" value="ECO:0007669"/>
    <property type="project" value="InterPro"/>
</dbReference>
<organism evidence="6 7">
    <name type="scientific">Candidatus Segetimicrobium genomatis</name>
    <dbReference type="NCBI Taxonomy" id="2569760"/>
    <lineage>
        <taxon>Bacteria</taxon>
        <taxon>Bacillati</taxon>
        <taxon>Candidatus Sysuimicrobiota</taxon>
        <taxon>Candidatus Sysuimicrobiia</taxon>
        <taxon>Candidatus Sysuimicrobiales</taxon>
        <taxon>Candidatus Segetimicrobiaceae</taxon>
        <taxon>Candidatus Segetimicrobium</taxon>
    </lineage>
</organism>
<comment type="cofactor">
    <cofactor evidence="3">
        <name>Mg(2+)</name>
        <dbReference type="ChEBI" id="CHEBI:18420"/>
    </cofactor>
</comment>
<feature type="binding site" evidence="2">
    <location>
        <position position="105"/>
    </location>
    <ligand>
        <name>CoA</name>
        <dbReference type="ChEBI" id="CHEBI:57287"/>
    </ligand>
</feature>
<feature type="domain" description="4'-phosphopantetheinyl transferase" evidence="5">
    <location>
        <begin position="57"/>
        <end position="151"/>
    </location>
</feature>
<reference evidence="6 7" key="1">
    <citation type="journal article" date="2019" name="Nat. Microbiol.">
        <title>Mediterranean grassland soil C-N compound turnover is dependent on rainfall and depth, and is mediated by genomically divergent microorganisms.</title>
        <authorList>
            <person name="Diamond S."/>
            <person name="Andeer P.F."/>
            <person name="Li Z."/>
            <person name="Crits-Christoph A."/>
            <person name="Burstein D."/>
            <person name="Anantharaman K."/>
            <person name="Lane K.R."/>
            <person name="Thomas B.C."/>
            <person name="Pan C."/>
            <person name="Northen T.R."/>
            <person name="Banfield J.F."/>
        </authorList>
    </citation>
    <scope>NUCLEOTIDE SEQUENCE [LARGE SCALE GENOMIC DNA]</scope>
    <source>
        <strain evidence="6">NP_4</strain>
    </source>
</reference>
<feature type="binding site" evidence="2">
    <location>
        <position position="61"/>
    </location>
    <ligand>
        <name>CoA</name>
        <dbReference type="ChEBI" id="CHEBI:57287"/>
    </ligand>
</feature>
<dbReference type="Pfam" id="PF01648">
    <property type="entry name" value="ACPS"/>
    <property type="match status" value="1"/>
</dbReference>
<comment type="caution">
    <text evidence="6">The sequence shown here is derived from an EMBL/GenBank/DDBJ whole genome shotgun (WGS) entry which is preliminary data.</text>
</comment>
<dbReference type="PANTHER" id="PTHR38096">
    <property type="entry name" value="ENTEROBACTIN SYNTHASE COMPONENT D"/>
    <property type="match status" value="1"/>
</dbReference>
<dbReference type="InterPro" id="IPR008278">
    <property type="entry name" value="4-PPantetheinyl_Trfase_dom"/>
</dbReference>
<evidence type="ECO:0000313" key="7">
    <source>
        <dbReference type="Proteomes" id="UP000319353"/>
    </source>
</evidence>
<feature type="binding site" evidence="3">
    <location>
        <position position="63"/>
    </location>
    <ligand>
        <name>Mg(2+)</name>
        <dbReference type="ChEBI" id="CHEBI:18420"/>
    </ligand>
</feature>
<evidence type="ECO:0000256" key="2">
    <source>
        <dbReference type="PIRSR" id="PIRSR603542-1"/>
    </source>
</evidence>
<dbReference type="GO" id="GO:0009239">
    <property type="term" value="P:enterobactin biosynthetic process"/>
    <property type="evidence" value="ECO:0007669"/>
    <property type="project" value="InterPro"/>
</dbReference>
<name>A0A537LFP5_9BACT</name>
<dbReference type="Proteomes" id="UP000319353">
    <property type="component" value="Unassembled WGS sequence"/>
</dbReference>
<dbReference type="Gene3D" id="3.90.470.20">
    <property type="entry name" value="4'-phosphopantetheinyl transferase domain"/>
    <property type="match status" value="1"/>
</dbReference>
<dbReference type="EMBL" id="VBAL01000009">
    <property type="protein sequence ID" value="TMJ06762.1"/>
    <property type="molecule type" value="Genomic_DNA"/>
</dbReference>
<feature type="binding site" evidence="3">
    <location>
        <position position="61"/>
    </location>
    <ligand>
        <name>Mg(2+)</name>
        <dbReference type="ChEBI" id="CHEBI:18420"/>
    </ligand>
</feature>
<feature type="binding site" evidence="2">
    <location>
        <position position="109"/>
    </location>
    <ligand>
        <name>CoA</name>
        <dbReference type="ChEBI" id="CHEBI:57287"/>
    </ligand>
</feature>
<evidence type="ECO:0000256" key="4">
    <source>
        <dbReference type="SAM" id="MobiDB-lite"/>
    </source>
</evidence>
<dbReference type="GO" id="GO:0000287">
    <property type="term" value="F:magnesium ion binding"/>
    <property type="evidence" value="ECO:0007669"/>
    <property type="project" value="InterPro"/>
</dbReference>
<keyword evidence="3" id="KW-0460">Magnesium</keyword>
<dbReference type="GO" id="GO:0008897">
    <property type="term" value="F:holo-[acyl-carrier-protein] synthase activity"/>
    <property type="evidence" value="ECO:0007669"/>
    <property type="project" value="InterPro"/>
</dbReference>
<evidence type="ECO:0000313" key="6">
    <source>
        <dbReference type="EMBL" id="TMJ06762.1"/>
    </source>
</evidence>
<feature type="compositionally biased region" description="Basic and acidic residues" evidence="4">
    <location>
        <begin position="180"/>
        <end position="198"/>
    </location>
</feature>
<dbReference type="InterPro" id="IPR037143">
    <property type="entry name" value="4-PPantetheinyl_Trfase_dom_sf"/>
</dbReference>
<proteinExistence type="predicted"/>
<keyword evidence="1 6" id="KW-0808">Transferase</keyword>
<protein>
    <submittedName>
        <fullName evidence="6">4-phosphopantetheinyl transferase family protein</fullName>
    </submittedName>
</protein>
<dbReference type="InterPro" id="IPR003542">
    <property type="entry name" value="Enbac_synth_compD-like"/>
</dbReference>
<sequence>MVKVIGSLFPESVHTVTAAGDADPPPLPPDEELCLRRFYTLRRVRRCRGARAGVIWGIGVDVERAHPLGPEVVKLICSAQEREWSREVAPPDSTDWPKLIFSAKEAAYKCLAPWCKRTFGFHDLEITFQPADGRFAIRFLAEAPFPHPDRVQVDGRFATSATHVFTAVLLTAHGIARACSRSERKQAKPKRVNGDRDPVPQARRRGGGCGARELSLPSGGPRPGSGGRRRAREGQHRPQRAQKSQAETR</sequence>
<evidence type="ECO:0000256" key="3">
    <source>
        <dbReference type="PIRSR" id="PIRSR603542-2"/>
    </source>
</evidence>
<gene>
    <name evidence="6" type="ORF">E6H01_00660</name>
</gene>
<dbReference type="PANTHER" id="PTHR38096:SF1">
    <property type="entry name" value="ENTEROBACTIN SYNTHASE COMPONENT D"/>
    <property type="match status" value="1"/>
</dbReference>
<dbReference type="GO" id="GO:0005886">
    <property type="term" value="C:plasma membrane"/>
    <property type="evidence" value="ECO:0007669"/>
    <property type="project" value="TreeGrafter"/>
</dbReference>
<dbReference type="SUPFAM" id="SSF56214">
    <property type="entry name" value="4'-phosphopantetheinyl transferase"/>
    <property type="match status" value="1"/>
</dbReference>
<dbReference type="AlphaFoldDB" id="A0A537LFP5"/>
<accession>A0A537LFP5</accession>
<evidence type="ECO:0000256" key="1">
    <source>
        <dbReference type="ARBA" id="ARBA00022679"/>
    </source>
</evidence>
<keyword evidence="3" id="KW-0479">Metal-binding</keyword>